<dbReference type="Proteomes" id="UP000605990">
    <property type="component" value="Unassembled WGS sequence"/>
</dbReference>
<name>A0ABR7IUL9_9FLAO</name>
<dbReference type="InterPro" id="IPR045916">
    <property type="entry name" value="DUF5777"/>
</dbReference>
<feature type="domain" description="DUF5777" evidence="1">
    <location>
        <begin position="41"/>
        <end position="284"/>
    </location>
</feature>
<sequence length="284" mass="32107">MFKKNIVVLFFVFPLLMVAQGDLLNEIDTVAQPNESVSSAFKSLKIVNLESTKLASKGDLFFVVAHRFGYFDKGFDNFFGLDNANTRLQFVYGLSDKVNLQISRSGFQKAYEFAAKYKLISQKTTGSPFDVVGFNSVTINSELEKTVLPKIEFSDRLAYVTQILVSRKFNDNLSLELAPTHFHENYVANNFQDNSQFALGLGGRYKFTKRWSFNMDYVAHLNRTETSDFKNPLSIGFDLETGGHVFQMHFTNSQAMHESGYLGSTSGDWGKGQIAFGFNLIRVF</sequence>
<evidence type="ECO:0000313" key="3">
    <source>
        <dbReference type="Proteomes" id="UP000605990"/>
    </source>
</evidence>
<comment type="caution">
    <text evidence="2">The sequence shown here is derived from an EMBL/GenBank/DDBJ whole genome shotgun (WGS) entry which is preliminary data.</text>
</comment>
<evidence type="ECO:0000259" key="1">
    <source>
        <dbReference type="Pfam" id="PF19089"/>
    </source>
</evidence>
<reference evidence="2 3" key="1">
    <citation type="submission" date="2020-08" db="EMBL/GenBank/DDBJ databases">
        <title>Description of novel Flavobacterium F-408 isolate.</title>
        <authorList>
            <person name="Saticioglu I.B."/>
            <person name="Duman M."/>
            <person name="Altun S."/>
        </authorList>
    </citation>
    <scope>NUCLEOTIDE SEQUENCE [LARGE SCALE GENOMIC DNA]</scope>
    <source>
        <strain evidence="2 3">F-408</strain>
    </source>
</reference>
<proteinExistence type="predicted"/>
<accession>A0ABR7IUL9</accession>
<dbReference type="Pfam" id="PF19089">
    <property type="entry name" value="DUF5777"/>
    <property type="match status" value="1"/>
</dbReference>
<protein>
    <recommendedName>
        <fullName evidence="1">DUF5777 domain-containing protein</fullName>
    </recommendedName>
</protein>
<organism evidence="2 3">
    <name type="scientific">Flavobacterium bernardetii</name>
    <dbReference type="NCBI Taxonomy" id="2813823"/>
    <lineage>
        <taxon>Bacteria</taxon>
        <taxon>Pseudomonadati</taxon>
        <taxon>Bacteroidota</taxon>
        <taxon>Flavobacteriia</taxon>
        <taxon>Flavobacteriales</taxon>
        <taxon>Flavobacteriaceae</taxon>
        <taxon>Flavobacterium</taxon>
    </lineage>
</organism>
<gene>
    <name evidence="2" type="ORF">H8R27_01000</name>
</gene>
<keyword evidence="3" id="KW-1185">Reference proteome</keyword>
<dbReference type="SUPFAM" id="SSF56935">
    <property type="entry name" value="Porins"/>
    <property type="match status" value="1"/>
</dbReference>
<dbReference type="RefSeq" id="WP_166124704.1">
    <property type="nucleotide sequence ID" value="NZ_JAANOQ010000001.1"/>
</dbReference>
<evidence type="ECO:0000313" key="2">
    <source>
        <dbReference type="EMBL" id="MBC5833452.1"/>
    </source>
</evidence>
<dbReference type="EMBL" id="JACRUN010000001">
    <property type="protein sequence ID" value="MBC5833452.1"/>
    <property type="molecule type" value="Genomic_DNA"/>
</dbReference>